<comment type="caution">
    <text evidence="1">The sequence shown here is derived from an EMBL/GenBank/DDBJ whole genome shotgun (WGS) entry which is preliminary data.</text>
</comment>
<organism evidence="1 2">
    <name type="scientific">Pseudoduganella dura</name>
    <dbReference type="NCBI Taxonomy" id="321982"/>
    <lineage>
        <taxon>Bacteria</taxon>
        <taxon>Pseudomonadati</taxon>
        <taxon>Pseudomonadota</taxon>
        <taxon>Betaproteobacteria</taxon>
        <taxon>Burkholderiales</taxon>
        <taxon>Oxalobacteraceae</taxon>
        <taxon>Telluria group</taxon>
        <taxon>Pseudoduganella</taxon>
    </lineage>
</organism>
<keyword evidence="2" id="KW-1185">Reference proteome</keyword>
<proteinExistence type="predicted"/>
<accession>A0A6I3X7X7</accession>
<dbReference type="Proteomes" id="UP000431684">
    <property type="component" value="Unassembled WGS sequence"/>
</dbReference>
<reference evidence="1 2" key="1">
    <citation type="submission" date="2019-11" db="EMBL/GenBank/DDBJ databases">
        <title>Draft Genome Sequences of Six Type Strains of the Genus Massilia.</title>
        <authorList>
            <person name="Miess H."/>
            <person name="Frediansyah A."/>
            <person name="Goeker M."/>
            <person name="Gross H."/>
        </authorList>
    </citation>
    <scope>NUCLEOTIDE SEQUENCE [LARGE SCALE GENOMIC DNA]</scope>
    <source>
        <strain evidence="1 2">DSM 17513</strain>
    </source>
</reference>
<dbReference type="RefSeq" id="WP_155708771.1">
    <property type="nucleotide sequence ID" value="NZ_BMWU01000013.1"/>
</dbReference>
<evidence type="ECO:0000313" key="1">
    <source>
        <dbReference type="EMBL" id="MUI12884.1"/>
    </source>
</evidence>
<protein>
    <submittedName>
        <fullName evidence="1">Uncharacterized protein</fullName>
    </submittedName>
</protein>
<dbReference type="AlphaFoldDB" id="A0A6I3X7X7"/>
<name>A0A6I3X7X7_9BURK</name>
<gene>
    <name evidence="1" type="ORF">GJV26_10495</name>
</gene>
<evidence type="ECO:0000313" key="2">
    <source>
        <dbReference type="Proteomes" id="UP000431684"/>
    </source>
</evidence>
<sequence length="309" mass="32896">MNLLPPPLLPRALLPNEPRIADELQQTLTERYLLPALPALRSLLVELRARLDPVLSARAPVKLGRRYPLGQSMEIAQALHEMLGGLNAGTLPGRAAEGYAALSAFHALGGSLRQVWGALHGTHFHNAFLFGTLYVDVAADSIAPGGTTVDIAPFRQARMTPVRDHRHFALLAQSAWHATVYPNHVLPALAPYAPLIMLVPGGSVRIEADAAYMGELALAGGFASSADVLNGPAMPPDLFNLVADTLRRAGITVAGNAAKGQQEALGLCVRYRDGRRRPGDLHHVRALELLAKANSLLGALHVSAQPQAA</sequence>
<dbReference type="OrthoDB" id="5573608at2"/>
<dbReference type="EMBL" id="WNWM01000002">
    <property type="protein sequence ID" value="MUI12884.1"/>
    <property type="molecule type" value="Genomic_DNA"/>
</dbReference>